<name>A0ABP9ZUX2_9GAMM</name>
<keyword evidence="1" id="KW-0732">Signal</keyword>
<protein>
    <submittedName>
        <fullName evidence="2">Uncharacterized protein</fullName>
    </submittedName>
</protein>
<organism evidence="2 3">
    <name type="scientific">Thalassolituus maritimus</name>
    <dbReference type="NCBI Taxonomy" id="484498"/>
    <lineage>
        <taxon>Bacteria</taxon>
        <taxon>Pseudomonadati</taxon>
        <taxon>Pseudomonadota</taxon>
        <taxon>Gammaproteobacteria</taxon>
        <taxon>Oceanospirillales</taxon>
        <taxon>Oceanospirillaceae</taxon>
        <taxon>Thalassolituus</taxon>
    </lineage>
</organism>
<comment type="caution">
    <text evidence="2">The sequence shown here is derived from an EMBL/GenBank/DDBJ whole genome shotgun (WGS) entry which is preliminary data.</text>
</comment>
<evidence type="ECO:0000256" key="1">
    <source>
        <dbReference type="SAM" id="SignalP"/>
    </source>
</evidence>
<sequence length="358" mass="41358">MKALIAVLALSTTAFLYAAEVDHFSQPELDTLTDSRNALNAEVAQRIDRALVRANRNEPHLKPRKVQRVPVRSRCNVDRLYDSFRVLLARPLVGQVESYAEQSPDIERLSTLFQDSVYHEFTWPHSPSLVLSERVASVVRVGDDYVGTDKFGHFFTEGYSYFEETEQMHGSLKNALLFGEWTESVYFGAETTGVYSFADLVANFQGLRFWNRILSEHPDPLTESPLAPYVLCENERWVIGDAFDWLDYVDPAWNESVNCSMLRTEALLGKVMTSRPECRAEALPWERYGALAPMLFNQKGLSVLPAYLQPEAILALRHPELMTEPRIRLFKDIRERLERWRIRRDVRREARSRKTEKP</sequence>
<feature type="signal peptide" evidence="1">
    <location>
        <begin position="1"/>
        <end position="18"/>
    </location>
</feature>
<dbReference type="EMBL" id="BAABWH010000001">
    <property type="protein sequence ID" value="GAA6143938.1"/>
    <property type="molecule type" value="Genomic_DNA"/>
</dbReference>
<reference evidence="2 3" key="1">
    <citation type="submission" date="2024-04" db="EMBL/GenBank/DDBJ databases">
        <title>Draft genome sequence of Thalassolituus maritimus NBRC 116585.</title>
        <authorList>
            <person name="Miyakawa T."/>
            <person name="Kusuya Y."/>
            <person name="Miura T."/>
        </authorList>
    </citation>
    <scope>NUCLEOTIDE SEQUENCE [LARGE SCALE GENOMIC DNA]</scope>
    <source>
        <strain evidence="2 3">5NW40-0001</strain>
    </source>
</reference>
<evidence type="ECO:0000313" key="3">
    <source>
        <dbReference type="Proteomes" id="UP001481413"/>
    </source>
</evidence>
<proteinExistence type="predicted"/>
<dbReference type="RefSeq" id="WP_353292890.1">
    <property type="nucleotide sequence ID" value="NZ_BAABWH010000001.1"/>
</dbReference>
<gene>
    <name evidence="2" type="ORF">NBRC116585_00550</name>
</gene>
<feature type="chain" id="PRO_5047123303" evidence="1">
    <location>
        <begin position="19"/>
        <end position="358"/>
    </location>
</feature>
<evidence type="ECO:0000313" key="2">
    <source>
        <dbReference type="EMBL" id="GAA6143938.1"/>
    </source>
</evidence>
<accession>A0ABP9ZUX2</accession>
<dbReference type="Proteomes" id="UP001481413">
    <property type="component" value="Unassembled WGS sequence"/>
</dbReference>
<keyword evidence="3" id="KW-1185">Reference proteome</keyword>